<dbReference type="PROSITE" id="PS51257">
    <property type="entry name" value="PROKAR_LIPOPROTEIN"/>
    <property type="match status" value="1"/>
</dbReference>
<keyword evidence="1" id="KW-0812">Transmembrane</keyword>
<comment type="caution">
    <text evidence="2">The sequence shown here is derived from an EMBL/GenBank/DDBJ whole genome shotgun (WGS) entry which is preliminary data.</text>
</comment>
<evidence type="ECO:0000313" key="3">
    <source>
        <dbReference type="Proteomes" id="UP001168552"/>
    </source>
</evidence>
<dbReference type="EMBL" id="JAUHJS010000003">
    <property type="protein sequence ID" value="MDN4165046.1"/>
    <property type="molecule type" value="Genomic_DNA"/>
</dbReference>
<proteinExistence type="predicted"/>
<gene>
    <name evidence="2" type="ORF">QWY31_06000</name>
</gene>
<dbReference type="RefSeq" id="WP_320003575.1">
    <property type="nucleotide sequence ID" value="NZ_JAUHJS010000003.1"/>
</dbReference>
<keyword evidence="1" id="KW-0472">Membrane</keyword>
<accession>A0ABT8F3K9</accession>
<keyword evidence="1" id="KW-1133">Transmembrane helix</keyword>
<sequence length="87" mass="9668">MLLKSIRALMAPQTKRAAYLVYYALGTVVGMGCCWYIFGWPEEASWSNPEQEQLLSVDSVHSSFSLPLPKAIDIPIKESADTSFALQ</sequence>
<feature type="transmembrane region" description="Helical" evidence="1">
    <location>
        <begin position="20"/>
        <end position="38"/>
    </location>
</feature>
<evidence type="ECO:0000256" key="1">
    <source>
        <dbReference type="SAM" id="Phobius"/>
    </source>
</evidence>
<reference evidence="2" key="1">
    <citation type="submission" date="2023-06" db="EMBL/GenBank/DDBJ databases">
        <title>Cytophagales bacterium Strain LB-30, isolated from soil.</title>
        <authorList>
            <person name="Liu B."/>
        </authorList>
    </citation>
    <scope>NUCLEOTIDE SEQUENCE</scope>
    <source>
        <strain evidence="2">LB-30</strain>
    </source>
</reference>
<dbReference type="Proteomes" id="UP001168552">
    <property type="component" value="Unassembled WGS sequence"/>
</dbReference>
<protein>
    <submittedName>
        <fullName evidence="2">Uncharacterized protein</fullName>
    </submittedName>
</protein>
<evidence type="ECO:0000313" key="2">
    <source>
        <dbReference type="EMBL" id="MDN4165046.1"/>
    </source>
</evidence>
<keyword evidence="3" id="KW-1185">Reference proteome</keyword>
<organism evidence="2 3">
    <name type="scientific">Shiella aurantiaca</name>
    <dbReference type="NCBI Taxonomy" id="3058365"/>
    <lineage>
        <taxon>Bacteria</taxon>
        <taxon>Pseudomonadati</taxon>
        <taxon>Bacteroidota</taxon>
        <taxon>Cytophagia</taxon>
        <taxon>Cytophagales</taxon>
        <taxon>Shiellaceae</taxon>
        <taxon>Shiella</taxon>
    </lineage>
</organism>
<name>A0ABT8F3K9_9BACT</name>